<accession>A0A380JCB1</accession>
<evidence type="ECO:0000313" key="4">
    <source>
        <dbReference type="Proteomes" id="UP000254082"/>
    </source>
</evidence>
<dbReference type="AlphaFoldDB" id="A0A380JCB1"/>
<organism evidence="3 4">
    <name type="scientific">Streptococcus downei MFe28</name>
    <dbReference type="NCBI Taxonomy" id="764290"/>
    <lineage>
        <taxon>Bacteria</taxon>
        <taxon>Bacillati</taxon>
        <taxon>Bacillota</taxon>
        <taxon>Bacilli</taxon>
        <taxon>Lactobacillales</taxon>
        <taxon>Streptococcaceae</taxon>
        <taxon>Streptococcus</taxon>
    </lineage>
</organism>
<sequence>MEQAEAYQQKQEKLAQLDFANSLADLVKEELAKQAAVGDLEKRIADLQDDLAERQEKQAPLEKRLSHLQAQESQQEKAQEDIENLTLSLNSAQTLAKVQADLKTTKASLEKLARDQAGLSEREQEVKQARTQIEADLVSDRELLDLKKLLQKVQDLVDSDLTKGLQKLVDLQADRQELSDQREASLEHLAGLEADLADLQARLKEIKRDQLKLMVAKLQAELEEGSPCPVCGSLDHPGSKAELVDESALVNLSQEVEELETKLASQQEAFQTQQVEVSQIASQLADKEKASQEQRELLETDYQSLQDVTATYLSGFIWEKSYSHQIGQGVKEKLAHVYQERFDQRSQQDQKLEELSHDLAKLEQDQQNGQEKMASLSGQFKTLEQSQGQILEANPILEEPAYYEREIAQCKASYQAFRQEFESCQKQVAAGKEVLSSLQGRLASQTESLQANQSDLEILSGKLKASLAAPEALTHERSELDDWLADLATGQAVALQTWLTKYQQNKEFLDSSLAELNQVLLGQEEPDLMALTQQKEEADLALTQASNQEALAQRQLHQVSQLVAKIEELLTEAGHHLEEFSQLTQLKNIISGTETGRQRLKLETYVIQAYLEEILTYANDHYIGLLSNQQFEFFNWQRRGW</sequence>
<feature type="region of interest" description="Disordered" evidence="2">
    <location>
        <begin position="55"/>
        <end position="81"/>
    </location>
</feature>
<keyword evidence="3" id="KW-0540">Nuclease</keyword>
<keyword evidence="4" id="KW-1185">Reference proteome</keyword>
<dbReference type="Gene3D" id="1.10.287.1490">
    <property type="match status" value="1"/>
</dbReference>
<dbReference type="PANTHER" id="PTHR32114:SF2">
    <property type="entry name" value="ABC TRANSPORTER ABCH.3"/>
    <property type="match status" value="1"/>
</dbReference>
<proteinExistence type="predicted"/>
<evidence type="ECO:0000256" key="1">
    <source>
        <dbReference type="SAM" id="Coils"/>
    </source>
</evidence>
<evidence type="ECO:0000256" key="2">
    <source>
        <dbReference type="SAM" id="MobiDB-lite"/>
    </source>
</evidence>
<feature type="coiled-coil region" evidence="1">
    <location>
        <begin position="345"/>
        <end position="379"/>
    </location>
</feature>
<keyword evidence="3" id="KW-0378">Hydrolase</keyword>
<dbReference type="EMBL" id="UHFA01000001">
    <property type="protein sequence ID" value="SUN35037.1"/>
    <property type="molecule type" value="Genomic_DNA"/>
</dbReference>
<keyword evidence="1" id="KW-0175">Coiled coil</keyword>
<gene>
    <name evidence="3" type="primary">sbcC_2</name>
    <name evidence="3" type="ORF">NCTC11391_00005</name>
</gene>
<protein>
    <submittedName>
        <fullName evidence="3">ATP-dependent dsDNA exonuclease</fullName>
    </submittedName>
</protein>
<keyword evidence="3" id="KW-0269">Exonuclease</keyword>
<reference evidence="3 4" key="1">
    <citation type="submission" date="2018-06" db="EMBL/GenBank/DDBJ databases">
        <authorList>
            <consortium name="Pathogen Informatics"/>
            <person name="Doyle S."/>
        </authorList>
    </citation>
    <scope>NUCLEOTIDE SEQUENCE [LARGE SCALE GENOMIC DNA]</scope>
    <source>
        <strain evidence="4">NCTC 11391</strain>
    </source>
</reference>
<dbReference type="Proteomes" id="UP000254082">
    <property type="component" value="Unassembled WGS sequence"/>
</dbReference>
<name>A0A380JCB1_STRDO</name>
<feature type="coiled-coil region" evidence="1">
    <location>
        <begin position="249"/>
        <end position="276"/>
    </location>
</feature>
<feature type="coiled-coil region" evidence="1">
    <location>
        <begin position="168"/>
        <end position="221"/>
    </location>
</feature>
<feature type="compositionally biased region" description="Basic and acidic residues" evidence="2">
    <location>
        <begin position="55"/>
        <end position="65"/>
    </location>
</feature>
<dbReference type="PANTHER" id="PTHR32114">
    <property type="entry name" value="ABC TRANSPORTER ABCH.3"/>
    <property type="match status" value="1"/>
</dbReference>
<feature type="coiled-coil region" evidence="1">
    <location>
        <begin position="499"/>
        <end position="572"/>
    </location>
</feature>
<evidence type="ECO:0000313" key="3">
    <source>
        <dbReference type="EMBL" id="SUN35037.1"/>
    </source>
</evidence>
<dbReference type="GO" id="GO:0004527">
    <property type="term" value="F:exonuclease activity"/>
    <property type="evidence" value="ECO:0007669"/>
    <property type="project" value="UniProtKB-KW"/>
</dbReference>